<gene>
    <name evidence="6 8" type="primary">msrA</name>
    <name evidence="8" type="ORF">CVV64_13740</name>
</gene>
<dbReference type="PANTHER" id="PTHR43774">
    <property type="entry name" value="PEPTIDE METHIONINE SULFOXIDE REDUCTASE"/>
    <property type="match status" value="1"/>
</dbReference>
<dbReference type="InterPro" id="IPR002579">
    <property type="entry name" value="Met_Sox_Rdtase_MsrB_dom"/>
</dbReference>
<feature type="active site" evidence="6">
    <location>
        <position position="137"/>
    </location>
</feature>
<dbReference type="PROSITE" id="PS51790">
    <property type="entry name" value="MSRB"/>
    <property type="match status" value="1"/>
</dbReference>
<dbReference type="NCBIfam" id="NF004036">
    <property type="entry name" value="PRK05508.1"/>
    <property type="match status" value="1"/>
</dbReference>
<dbReference type="SUPFAM" id="SSF55068">
    <property type="entry name" value="Peptide methionine sulfoxide reductase"/>
    <property type="match status" value="1"/>
</dbReference>
<feature type="domain" description="MsrB" evidence="7">
    <location>
        <begin position="3"/>
        <end position="123"/>
    </location>
</feature>
<comment type="catalytic activity">
    <reaction evidence="5 6">
        <text>[thioredoxin]-disulfide + L-methionine + H2O = L-methionine (S)-S-oxide + [thioredoxin]-dithiol</text>
        <dbReference type="Rhea" id="RHEA:19993"/>
        <dbReference type="Rhea" id="RHEA-COMP:10698"/>
        <dbReference type="Rhea" id="RHEA-COMP:10700"/>
        <dbReference type="ChEBI" id="CHEBI:15377"/>
        <dbReference type="ChEBI" id="CHEBI:29950"/>
        <dbReference type="ChEBI" id="CHEBI:50058"/>
        <dbReference type="ChEBI" id="CHEBI:57844"/>
        <dbReference type="ChEBI" id="CHEBI:58772"/>
        <dbReference type="EC" id="1.8.4.11"/>
    </reaction>
</comment>
<dbReference type="SUPFAM" id="SSF51316">
    <property type="entry name" value="Mss4-like"/>
    <property type="match status" value="1"/>
</dbReference>
<dbReference type="GO" id="GO:0033744">
    <property type="term" value="F:L-methionine:thioredoxin-disulfide S-oxidoreductase activity"/>
    <property type="evidence" value="ECO:0007669"/>
    <property type="project" value="RHEA"/>
</dbReference>
<evidence type="ECO:0000256" key="6">
    <source>
        <dbReference type="HAMAP-Rule" id="MF_01401"/>
    </source>
</evidence>
<evidence type="ECO:0000256" key="3">
    <source>
        <dbReference type="ARBA" id="ARBA00047806"/>
    </source>
</evidence>
<proteinExistence type="inferred from homology"/>
<keyword evidence="2" id="KW-0511">Multifunctional enzyme</keyword>
<dbReference type="Pfam" id="PF01625">
    <property type="entry name" value="PMSR"/>
    <property type="match status" value="1"/>
</dbReference>
<protein>
    <recommendedName>
        <fullName evidence="6">Peptide methionine sulfoxide reductase MsrA</fullName>
        <shortName evidence="6">Protein-methionine-S-oxide reductase</shortName>
        <ecNumber evidence="6">1.8.4.11</ecNumber>
    </recommendedName>
    <alternativeName>
        <fullName evidence="6">Peptide-methionine (S)-S-oxide reductase</fullName>
        <shortName evidence="6">Peptide Met(O) reductase</shortName>
    </alternativeName>
</protein>
<dbReference type="NCBIfam" id="NF004042">
    <property type="entry name" value="PRK05550.1"/>
    <property type="match status" value="1"/>
</dbReference>
<comment type="similarity">
    <text evidence="6">Belongs to the MsrA Met sulfoxide reductase family.</text>
</comment>
<dbReference type="GO" id="GO:0033743">
    <property type="term" value="F:peptide-methionine (R)-S-oxide reductase activity"/>
    <property type="evidence" value="ECO:0007669"/>
    <property type="project" value="UniProtKB-EC"/>
</dbReference>
<keyword evidence="1 6" id="KW-0560">Oxidoreductase</keyword>
<dbReference type="HAMAP" id="MF_01401">
    <property type="entry name" value="MsrA"/>
    <property type="match status" value="1"/>
</dbReference>
<dbReference type="InterPro" id="IPR011057">
    <property type="entry name" value="Mss4-like_sf"/>
</dbReference>
<evidence type="ECO:0000313" key="9">
    <source>
        <dbReference type="Proteomes" id="UP000233256"/>
    </source>
</evidence>
<dbReference type="Gene3D" id="2.170.150.20">
    <property type="entry name" value="Peptide methionine sulfoxide reductase"/>
    <property type="match status" value="1"/>
</dbReference>
<dbReference type="Pfam" id="PF01641">
    <property type="entry name" value="SelR"/>
    <property type="match status" value="1"/>
</dbReference>
<evidence type="ECO:0000256" key="5">
    <source>
        <dbReference type="ARBA" id="ARBA00048782"/>
    </source>
</evidence>
<dbReference type="EC" id="1.8.4.11" evidence="6"/>
<evidence type="ECO:0000256" key="2">
    <source>
        <dbReference type="ARBA" id="ARBA00023268"/>
    </source>
</evidence>
<comment type="function">
    <text evidence="6">Has an important function as a repair enzyme for proteins that have been inactivated by oxidation. Catalyzes the reversible oxidation-reduction of methionine sulfoxide in proteins to methionine.</text>
</comment>
<comment type="catalytic activity">
    <reaction evidence="3 6">
        <text>L-methionyl-[protein] + [thioredoxin]-disulfide + H2O = L-methionyl-(S)-S-oxide-[protein] + [thioredoxin]-dithiol</text>
        <dbReference type="Rhea" id="RHEA:14217"/>
        <dbReference type="Rhea" id="RHEA-COMP:10698"/>
        <dbReference type="Rhea" id="RHEA-COMP:10700"/>
        <dbReference type="Rhea" id="RHEA-COMP:12313"/>
        <dbReference type="Rhea" id="RHEA-COMP:12315"/>
        <dbReference type="ChEBI" id="CHEBI:15377"/>
        <dbReference type="ChEBI" id="CHEBI:16044"/>
        <dbReference type="ChEBI" id="CHEBI:29950"/>
        <dbReference type="ChEBI" id="CHEBI:44120"/>
        <dbReference type="ChEBI" id="CHEBI:50058"/>
        <dbReference type="EC" id="1.8.4.11"/>
    </reaction>
</comment>
<organism evidence="8 9">
    <name type="scientific">Candidatus Wallbacteria bacterium HGW-Wallbacteria-1</name>
    <dbReference type="NCBI Taxonomy" id="2013854"/>
    <lineage>
        <taxon>Bacteria</taxon>
        <taxon>Candidatus Walliibacteriota</taxon>
    </lineage>
</organism>
<dbReference type="Gene3D" id="3.30.1060.10">
    <property type="entry name" value="Peptide methionine sulphoxide reductase MsrA"/>
    <property type="match status" value="1"/>
</dbReference>
<evidence type="ECO:0000313" key="8">
    <source>
        <dbReference type="EMBL" id="PKK89550.1"/>
    </source>
</evidence>
<dbReference type="EMBL" id="PGXC01000016">
    <property type="protein sequence ID" value="PKK89550.1"/>
    <property type="molecule type" value="Genomic_DNA"/>
</dbReference>
<dbReference type="NCBIfam" id="TIGR00401">
    <property type="entry name" value="msrA"/>
    <property type="match status" value="1"/>
</dbReference>
<comment type="caution">
    <text evidence="8">The sequence shown here is derived from an EMBL/GenBank/DDBJ whole genome shotgun (WGS) entry which is preliminary data.</text>
</comment>
<sequence length="286" mass="31907">MNIESGFRTLTAQEKSVIDNRGTERPFTGALLDNEVSGTYLCRKCGEPLYKSSSKFHSGCGWPAFDDEIKDAVIRKTDPDGSRTEILCAGCGGHLGHVFKGEGLTPKNIRHCVNSVSMTFLPDSSDGMARAYFAGGCFWGVEHLMKSMNGVKEVISGYMGGHTDNPTYEQICTGQTGHAETVEIVYDPTKVKFNQLAMLFLEIHDPSQIDGQGPDLGNQYRSAIFWVDGNQRKDAARLLDILREKGMKIATELTPAADFWPAEDYHQNYYERTGKAPYCHRRIKRF</sequence>
<dbReference type="Proteomes" id="UP000233256">
    <property type="component" value="Unassembled WGS sequence"/>
</dbReference>
<dbReference type="PANTHER" id="PTHR43774:SF1">
    <property type="entry name" value="PEPTIDE METHIONINE SULFOXIDE REDUCTASE MSRA 2"/>
    <property type="match status" value="1"/>
</dbReference>
<dbReference type="InterPro" id="IPR036509">
    <property type="entry name" value="Met_Sox_Rdtase_MsrA_sf"/>
</dbReference>
<name>A0A2N1PMK4_9BACT</name>
<evidence type="ECO:0000259" key="7">
    <source>
        <dbReference type="PROSITE" id="PS51790"/>
    </source>
</evidence>
<dbReference type="InterPro" id="IPR002569">
    <property type="entry name" value="Met_Sox_Rdtase_MsrA_dom"/>
</dbReference>
<evidence type="ECO:0000256" key="1">
    <source>
        <dbReference type="ARBA" id="ARBA00023002"/>
    </source>
</evidence>
<comment type="catalytic activity">
    <reaction evidence="4">
        <text>L-methionyl-[protein] + [thioredoxin]-disulfide + H2O = L-methionyl-(R)-S-oxide-[protein] + [thioredoxin]-dithiol</text>
        <dbReference type="Rhea" id="RHEA:24164"/>
        <dbReference type="Rhea" id="RHEA-COMP:10698"/>
        <dbReference type="Rhea" id="RHEA-COMP:10700"/>
        <dbReference type="Rhea" id="RHEA-COMP:12313"/>
        <dbReference type="Rhea" id="RHEA-COMP:12314"/>
        <dbReference type="ChEBI" id="CHEBI:15377"/>
        <dbReference type="ChEBI" id="CHEBI:16044"/>
        <dbReference type="ChEBI" id="CHEBI:29950"/>
        <dbReference type="ChEBI" id="CHEBI:45764"/>
        <dbReference type="ChEBI" id="CHEBI:50058"/>
        <dbReference type="EC" id="1.8.4.12"/>
    </reaction>
</comment>
<accession>A0A2N1PMK4</accession>
<dbReference type="AlphaFoldDB" id="A0A2N1PMK4"/>
<evidence type="ECO:0000256" key="4">
    <source>
        <dbReference type="ARBA" id="ARBA00048488"/>
    </source>
</evidence>
<reference evidence="8 9" key="1">
    <citation type="journal article" date="2017" name="ISME J.">
        <title>Potential for microbial H2 and metal transformations associated with novel bacteria and archaea in deep terrestrial subsurface sediments.</title>
        <authorList>
            <person name="Hernsdorf A.W."/>
            <person name="Amano Y."/>
            <person name="Miyakawa K."/>
            <person name="Ise K."/>
            <person name="Suzuki Y."/>
            <person name="Anantharaman K."/>
            <person name="Probst A."/>
            <person name="Burstein D."/>
            <person name="Thomas B.C."/>
            <person name="Banfield J.F."/>
        </authorList>
    </citation>
    <scope>NUCLEOTIDE SEQUENCE [LARGE SCALE GENOMIC DNA]</scope>
    <source>
        <strain evidence="8">HGW-Wallbacteria-1</strain>
    </source>
</reference>
<dbReference type="GO" id="GO:0008113">
    <property type="term" value="F:peptide-methionine (S)-S-oxide reductase activity"/>
    <property type="evidence" value="ECO:0007669"/>
    <property type="project" value="UniProtKB-UniRule"/>
</dbReference>